<dbReference type="EMBL" id="JAUGZK010000016">
    <property type="protein sequence ID" value="MEE2025763.1"/>
    <property type="molecule type" value="Genomic_DNA"/>
</dbReference>
<accession>A0ABU7JLB5</accession>
<reference evidence="2 3" key="1">
    <citation type="submission" date="2023-06" db="EMBL/GenBank/DDBJ databases">
        <title>Alkalimonas sp., MEB004 an alkaliphilic bacterium isolated from Lonar Lake, India.</title>
        <authorList>
            <person name="Joshi A."/>
            <person name="Thite S."/>
        </authorList>
    </citation>
    <scope>NUCLEOTIDE SEQUENCE [LARGE SCALE GENOMIC DNA]</scope>
    <source>
        <strain evidence="2 3">MEB004</strain>
    </source>
</reference>
<evidence type="ECO:0000313" key="3">
    <source>
        <dbReference type="Proteomes" id="UP001339167"/>
    </source>
</evidence>
<dbReference type="Proteomes" id="UP001339167">
    <property type="component" value="Unassembled WGS sequence"/>
</dbReference>
<evidence type="ECO:0000256" key="1">
    <source>
        <dbReference type="SAM" id="Phobius"/>
    </source>
</evidence>
<sequence length="62" mass="7028">MKKNNGQASVEYLIVTAMLVLTLLTPFGDENQNVLERSTTAVTDWYQAFAFSKSQPELPRTY</sequence>
<keyword evidence="1" id="KW-1133">Transmembrane helix</keyword>
<comment type="caution">
    <text evidence="2">The sequence shown here is derived from an EMBL/GenBank/DDBJ whole genome shotgun (WGS) entry which is preliminary data.</text>
</comment>
<evidence type="ECO:0000313" key="2">
    <source>
        <dbReference type="EMBL" id="MEE2025763.1"/>
    </source>
</evidence>
<protein>
    <recommendedName>
        <fullName evidence="4">Pilin</fullName>
    </recommendedName>
</protein>
<keyword evidence="1" id="KW-0472">Membrane</keyword>
<keyword evidence="1" id="KW-0812">Transmembrane</keyword>
<name>A0ABU7JLB5_9GAMM</name>
<organism evidence="2 3">
    <name type="scientific">Alkalimonas mucilaginosa</name>
    <dbReference type="NCBI Taxonomy" id="3057676"/>
    <lineage>
        <taxon>Bacteria</taxon>
        <taxon>Pseudomonadati</taxon>
        <taxon>Pseudomonadota</taxon>
        <taxon>Gammaproteobacteria</taxon>
        <taxon>Alkalimonas</taxon>
    </lineage>
</organism>
<keyword evidence="3" id="KW-1185">Reference proteome</keyword>
<evidence type="ECO:0008006" key="4">
    <source>
        <dbReference type="Google" id="ProtNLM"/>
    </source>
</evidence>
<dbReference type="RefSeq" id="WP_330089074.1">
    <property type="nucleotide sequence ID" value="NZ_JAUGZK010000016.1"/>
</dbReference>
<feature type="transmembrane region" description="Helical" evidence="1">
    <location>
        <begin position="12"/>
        <end position="28"/>
    </location>
</feature>
<proteinExistence type="predicted"/>
<gene>
    <name evidence="2" type="ORF">QWF21_16110</name>
</gene>